<reference evidence="3 4" key="1">
    <citation type="submission" date="2017-02" db="EMBL/GenBank/DDBJ databases">
        <authorList>
            <person name="Peterson S.W."/>
        </authorList>
    </citation>
    <scope>NUCLEOTIDE SEQUENCE [LARGE SCALE GENOMIC DNA]</scope>
    <source>
        <strain evidence="3 4">S285</strain>
    </source>
</reference>
<accession>A0A1W6MWB1</accession>
<dbReference type="AlphaFoldDB" id="A0A1W6MWB1"/>
<evidence type="ECO:0000256" key="1">
    <source>
        <dbReference type="SAM" id="MobiDB-lite"/>
    </source>
</evidence>
<feature type="region of interest" description="Disordered" evidence="1">
    <location>
        <begin position="97"/>
        <end position="315"/>
    </location>
</feature>
<feature type="compositionally biased region" description="Low complexity" evidence="1">
    <location>
        <begin position="152"/>
        <end position="163"/>
    </location>
</feature>
<dbReference type="STRING" id="655015.B1812_13305"/>
<dbReference type="KEGG" id="mbry:B1812_13305"/>
<dbReference type="PANTHER" id="PTHR38766:SF1">
    <property type="entry name" value="FLAGELLAR PROTEIN FLIO"/>
    <property type="match status" value="1"/>
</dbReference>
<feature type="compositionally biased region" description="Low complexity" evidence="1">
    <location>
        <begin position="132"/>
        <end position="142"/>
    </location>
</feature>
<dbReference type="EMBL" id="CP019948">
    <property type="protein sequence ID" value="ARN81900.1"/>
    <property type="molecule type" value="Genomic_DNA"/>
</dbReference>
<gene>
    <name evidence="3" type="ORF">B1812_13305</name>
</gene>
<keyword evidence="2" id="KW-0472">Membrane</keyword>
<keyword evidence="2" id="KW-1133">Transmembrane helix</keyword>
<protein>
    <recommendedName>
        <fullName evidence="5">Flagellar biosynthesis protein FliO</fullName>
    </recommendedName>
</protein>
<evidence type="ECO:0000313" key="4">
    <source>
        <dbReference type="Proteomes" id="UP000193978"/>
    </source>
</evidence>
<feature type="compositionally biased region" description="Pro residues" evidence="1">
    <location>
        <begin position="174"/>
        <end position="192"/>
    </location>
</feature>
<dbReference type="RefSeq" id="WP_085772017.1">
    <property type="nucleotide sequence ID" value="NZ_AP027149.1"/>
</dbReference>
<dbReference type="InterPro" id="IPR052205">
    <property type="entry name" value="FliO/MopB"/>
</dbReference>
<proteinExistence type="predicted"/>
<evidence type="ECO:0000256" key="2">
    <source>
        <dbReference type="SAM" id="Phobius"/>
    </source>
</evidence>
<name>A0A1W6MWB1_9HYPH</name>
<evidence type="ECO:0000313" key="3">
    <source>
        <dbReference type="EMBL" id="ARN81900.1"/>
    </source>
</evidence>
<feature type="compositionally biased region" description="Pro residues" evidence="1">
    <location>
        <begin position="227"/>
        <end position="288"/>
    </location>
</feature>
<sequence length="315" mass="33019">MLASVMQMQLLPAVLALAAFLVAILLTLYIVRMLFGRRIRVPSARKGAKRLDIVDAFDLDRERQLVIVRRDNVEHLLLIGGPSDVLIEAGFERSAAAAQPEARPEGREPRISAPTAAPSWPSPPEGEEEAAEAPLAARDAGPPRIPSPPAAAPREAPAPLSAESLRRRFSEAPRPAPRPPEPPRAPGAPPAPGVTRPQAPQPGRMGPPPSRGAEPQQWEGGAAAPAGPGPRPDAPPPPARPTPPGLAPRPAGPPRPAPSLAPRPPRPAPPPPAAPPPAENAPQEPPSGRPTRESLESLESLEAEMARLLGRPEGQ</sequence>
<keyword evidence="4" id="KW-1185">Reference proteome</keyword>
<organism evidence="3 4">
    <name type="scientific">Methylocystis bryophila</name>
    <dbReference type="NCBI Taxonomy" id="655015"/>
    <lineage>
        <taxon>Bacteria</taxon>
        <taxon>Pseudomonadati</taxon>
        <taxon>Pseudomonadota</taxon>
        <taxon>Alphaproteobacteria</taxon>
        <taxon>Hyphomicrobiales</taxon>
        <taxon>Methylocystaceae</taxon>
        <taxon>Methylocystis</taxon>
    </lineage>
</organism>
<feature type="transmembrane region" description="Helical" evidence="2">
    <location>
        <begin position="12"/>
        <end position="35"/>
    </location>
</feature>
<dbReference type="Proteomes" id="UP000193978">
    <property type="component" value="Chromosome"/>
</dbReference>
<keyword evidence="2" id="KW-0812">Transmembrane</keyword>
<dbReference type="OrthoDB" id="8456606at2"/>
<evidence type="ECO:0008006" key="5">
    <source>
        <dbReference type="Google" id="ProtNLM"/>
    </source>
</evidence>
<dbReference type="PANTHER" id="PTHR38766">
    <property type="entry name" value="FLAGELLAR PROTEIN FLIO"/>
    <property type="match status" value="1"/>
</dbReference>